<proteinExistence type="inferred from homology"/>
<comment type="similarity">
    <text evidence="3 11">Belongs to the protoporphyrinogen/coproporphyrinogen oxidase family. Protoporphyrinogen oxidase subfamily.</text>
</comment>
<dbReference type="PANTHER" id="PTHR42923:SF3">
    <property type="entry name" value="PROTOPORPHYRINOGEN OXIDASE"/>
    <property type="match status" value="1"/>
</dbReference>
<dbReference type="InterPro" id="IPR004572">
    <property type="entry name" value="Protoporphyrinogen_oxidase"/>
</dbReference>
<reference evidence="13 14" key="1">
    <citation type="submission" date="2018-04" db="EMBL/GenBank/DDBJ databases">
        <title>The genome of golden apple snail Pomacea canaliculata provides insight into stress tolerance and invasive adaptation.</title>
        <authorList>
            <person name="Liu C."/>
            <person name="Liu B."/>
            <person name="Ren Y."/>
            <person name="Zhang Y."/>
            <person name="Wang H."/>
            <person name="Li S."/>
            <person name="Jiang F."/>
            <person name="Yin L."/>
            <person name="Zhang G."/>
            <person name="Qian W."/>
            <person name="Fan W."/>
        </authorList>
    </citation>
    <scope>NUCLEOTIDE SEQUENCE [LARGE SCALE GENOMIC DNA]</scope>
    <source>
        <strain evidence="13">SZHN2017</strain>
        <tissue evidence="13">Muscle</tissue>
    </source>
</reference>
<evidence type="ECO:0000256" key="5">
    <source>
        <dbReference type="ARBA" id="ARBA00022630"/>
    </source>
</evidence>
<feature type="domain" description="Amine oxidase" evidence="12">
    <location>
        <begin position="11"/>
        <end position="379"/>
    </location>
</feature>
<dbReference type="EMBL" id="PZQS01000014">
    <property type="protein sequence ID" value="PVD18355.1"/>
    <property type="molecule type" value="Genomic_DNA"/>
</dbReference>
<dbReference type="EC" id="1.3.3.4" evidence="4 11"/>
<evidence type="ECO:0000256" key="10">
    <source>
        <dbReference type="ARBA" id="ARBA00047554"/>
    </source>
</evidence>
<keyword evidence="9 11" id="KW-0627">Porphyrin biosynthesis</keyword>
<comment type="catalytic activity">
    <reaction evidence="10 11">
        <text>protoporphyrinogen IX + 3 O2 = protoporphyrin IX + 3 H2O2</text>
        <dbReference type="Rhea" id="RHEA:25576"/>
        <dbReference type="ChEBI" id="CHEBI:15379"/>
        <dbReference type="ChEBI" id="CHEBI:16240"/>
        <dbReference type="ChEBI" id="CHEBI:57306"/>
        <dbReference type="ChEBI" id="CHEBI:57307"/>
        <dbReference type="EC" id="1.3.3.4"/>
    </reaction>
</comment>
<accession>A0A2T7NB10</accession>
<dbReference type="SUPFAM" id="SSF51905">
    <property type="entry name" value="FAD/NAD(P)-binding domain"/>
    <property type="match status" value="1"/>
</dbReference>
<dbReference type="AlphaFoldDB" id="A0A2T7NB10"/>
<comment type="cofactor">
    <cofactor evidence="11">
        <name>FAD</name>
        <dbReference type="ChEBI" id="CHEBI:57692"/>
    </cofactor>
    <text evidence="11">Binds 1 FAD per subunit.</text>
</comment>
<keyword evidence="14" id="KW-1185">Reference proteome</keyword>
<dbReference type="NCBIfam" id="TIGR00562">
    <property type="entry name" value="proto_IX_ox"/>
    <property type="match status" value="1"/>
</dbReference>
<dbReference type="OrthoDB" id="419752at2759"/>
<keyword evidence="7 11" id="KW-0560">Oxidoreductase</keyword>
<keyword evidence="8 11" id="KW-0350">Heme biosynthesis</keyword>
<evidence type="ECO:0000256" key="7">
    <source>
        <dbReference type="ARBA" id="ARBA00023002"/>
    </source>
</evidence>
<keyword evidence="5 11" id="KW-0285">Flavoprotein</keyword>
<protein>
    <recommendedName>
        <fullName evidence="4 11">Protoporphyrinogen oxidase</fullName>
        <ecNumber evidence="4 11">1.3.3.4</ecNumber>
    </recommendedName>
</protein>
<dbReference type="InterPro" id="IPR036188">
    <property type="entry name" value="FAD/NAD-bd_sf"/>
</dbReference>
<evidence type="ECO:0000256" key="1">
    <source>
        <dbReference type="ARBA" id="ARBA00002600"/>
    </source>
</evidence>
<organism evidence="13 14">
    <name type="scientific">Pomacea canaliculata</name>
    <name type="common">Golden apple snail</name>
    <dbReference type="NCBI Taxonomy" id="400727"/>
    <lineage>
        <taxon>Eukaryota</taxon>
        <taxon>Metazoa</taxon>
        <taxon>Spiralia</taxon>
        <taxon>Lophotrochozoa</taxon>
        <taxon>Mollusca</taxon>
        <taxon>Gastropoda</taxon>
        <taxon>Caenogastropoda</taxon>
        <taxon>Architaenioglossa</taxon>
        <taxon>Ampullarioidea</taxon>
        <taxon>Ampullariidae</taxon>
        <taxon>Pomacea</taxon>
    </lineage>
</organism>
<evidence type="ECO:0000259" key="12">
    <source>
        <dbReference type="Pfam" id="PF01593"/>
    </source>
</evidence>
<dbReference type="InterPro" id="IPR002937">
    <property type="entry name" value="Amino_oxidase"/>
</dbReference>
<dbReference type="SUPFAM" id="SSF54373">
    <property type="entry name" value="FAD-linked reductases, C-terminal domain"/>
    <property type="match status" value="1"/>
</dbReference>
<name>A0A2T7NB10_POMCA</name>
<sequence length="436" mass="47718">MATVVILGGGVSGLAAAYYLQRNAKKLGKLIVLEGKKHTGGWISSAQHANGSVFEHGPRSIRPVGVSGRNTLQLVEELDLAKDVLVVHRSDAAARNRYLYVGGKLHPLPNNLKGLISKVPPFSKPLIRNFLGEPFAKRNTAPDESINSFFERRFGKEFADIAADALCRGIFAGDSRILSMKSCFPDIFKIERKHGSLILGMIISGRAKPQLQTTIEKRAKEERWASWSLRHGMQQITHAMTAAVSANPVCDVRISSPCQSLSLGSDGKIKVKTEAEDISADHVVSSIYANDLASLLPEKYVELRSALQSIPAVSVYVVNLEYPGEHIPVQGFGHLLPSSENPYVLGIVYDSCTFPEHNRKDKPSTRLTVMLGGSWFNKLLTGKGELPTLDTVAGVAKATVISHLGFPHDLQPSKADVFLLKVKDTYYFVKPLRGRE</sequence>
<evidence type="ECO:0000313" key="14">
    <source>
        <dbReference type="Proteomes" id="UP000245119"/>
    </source>
</evidence>
<evidence type="ECO:0000256" key="4">
    <source>
        <dbReference type="ARBA" id="ARBA00012867"/>
    </source>
</evidence>
<evidence type="ECO:0000256" key="2">
    <source>
        <dbReference type="ARBA" id="ARBA00005073"/>
    </source>
</evidence>
<dbReference type="Pfam" id="PF01593">
    <property type="entry name" value="Amino_oxidase"/>
    <property type="match status" value="1"/>
</dbReference>
<dbReference type="STRING" id="400727.A0A2T7NB10"/>
<keyword evidence="6 11" id="KW-0274">FAD</keyword>
<evidence type="ECO:0000256" key="8">
    <source>
        <dbReference type="ARBA" id="ARBA00023133"/>
    </source>
</evidence>
<dbReference type="GO" id="GO:0004729">
    <property type="term" value="F:oxygen-dependent protoporphyrinogen oxidase activity"/>
    <property type="evidence" value="ECO:0007669"/>
    <property type="project" value="UniProtKB-UniRule"/>
</dbReference>
<evidence type="ECO:0000256" key="6">
    <source>
        <dbReference type="ARBA" id="ARBA00022827"/>
    </source>
</evidence>
<comment type="function">
    <text evidence="1 11">Catalyzes the 6-electron oxidation of protoporphyrinogen-IX to form protoporphyrin-IX.</text>
</comment>
<comment type="caution">
    <text evidence="13">The sequence shown here is derived from an EMBL/GenBank/DDBJ whole genome shotgun (WGS) entry which is preliminary data.</text>
</comment>
<comment type="subcellular location">
    <subcellularLocation>
        <location evidence="11">Mitochondrion inner membrane</location>
    </subcellularLocation>
</comment>
<dbReference type="InterPro" id="IPR050464">
    <property type="entry name" value="Zeta_carotene_desat/Oxidored"/>
</dbReference>
<dbReference type="GO" id="GO:0005743">
    <property type="term" value="C:mitochondrial inner membrane"/>
    <property type="evidence" value="ECO:0007669"/>
    <property type="project" value="UniProtKB-SubCell"/>
</dbReference>
<evidence type="ECO:0000256" key="9">
    <source>
        <dbReference type="ARBA" id="ARBA00023244"/>
    </source>
</evidence>
<evidence type="ECO:0000313" key="13">
    <source>
        <dbReference type="EMBL" id="PVD18355.1"/>
    </source>
</evidence>
<dbReference type="Proteomes" id="UP000245119">
    <property type="component" value="Linkage Group LG14"/>
</dbReference>
<dbReference type="Gene3D" id="3.50.50.60">
    <property type="entry name" value="FAD/NAD(P)-binding domain"/>
    <property type="match status" value="1"/>
</dbReference>
<comment type="pathway">
    <text evidence="2 11">Porphyrin-containing compound metabolism; protoporphyrin-IX biosynthesis; protoporphyrin-IX from protoporphyrinogen-IX: step 1/1.</text>
</comment>
<evidence type="ECO:0000256" key="11">
    <source>
        <dbReference type="RuleBase" id="RU367069"/>
    </source>
</evidence>
<dbReference type="GO" id="GO:0006782">
    <property type="term" value="P:protoporphyrinogen IX biosynthetic process"/>
    <property type="evidence" value="ECO:0007669"/>
    <property type="project" value="UniProtKB-UniRule"/>
</dbReference>
<dbReference type="PANTHER" id="PTHR42923">
    <property type="entry name" value="PROTOPORPHYRINOGEN OXIDASE"/>
    <property type="match status" value="1"/>
</dbReference>
<evidence type="ECO:0000256" key="3">
    <source>
        <dbReference type="ARBA" id="ARBA00010551"/>
    </source>
</evidence>
<gene>
    <name evidence="13" type="ORF">C0Q70_20904</name>
</gene>
<dbReference type="UniPathway" id="UPA00251">
    <property type="reaction ID" value="UER00324"/>
</dbReference>